<proteinExistence type="predicted"/>
<comment type="caution">
    <text evidence="2">The sequence shown here is derived from an EMBL/GenBank/DDBJ whole genome shotgun (WGS) entry which is preliminary data.</text>
</comment>
<keyword evidence="1" id="KW-0812">Transmembrane</keyword>
<dbReference type="Pfam" id="PF12666">
    <property type="entry name" value="PrgI"/>
    <property type="match status" value="1"/>
</dbReference>
<evidence type="ECO:0000313" key="3">
    <source>
        <dbReference type="Proteomes" id="UP000231246"/>
    </source>
</evidence>
<feature type="transmembrane region" description="Helical" evidence="1">
    <location>
        <begin position="26"/>
        <end position="43"/>
    </location>
</feature>
<organism evidence="2 3">
    <name type="scientific">Candidatus Roizmanbacteria bacterium CG22_combo_CG10-13_8_21_14_all_38_20</name>
    <dbReference type="NCBI Taxonomy" id="1974862"/>
    <lineage>
        <taxon>Bacteria</taxon>
        <taxon>Candidatus Roizmaniibacteriota</taxon>
    </lineage>
</organism>
<evidence type="ECO:0000256" key="1">
    <source>
        <dbReference type="SAM" id="Phobius"/>
    </source>
</evidence>
<sequence length="373" mass="40722">MQQHPIPRNVTSFQFKLVGDITLKQFGYLAAGAVLGYIAFRAIPGPGVLKFMVGIIIGSSGAAFAFAPIQGRPLDKWLMAFIKSVTTPTQFGWKRGKSLPMVMEPSFKFGTTNISSKQKVNSVTEEEMKSVDTKLNAYLANKKQQPHELIDDNEKKALHKTNTALSTKTTGAIISHQANLGRRTHSDAILDNTVMKPASQSVKTTIRSIEDILQERVEAPAEMPVIEAPAEMPPQEIQPTANTEVRVLETKAATGMGFVNAPTQLNALSAVILDTSGKPLPDILAIIKNEHKMIVRALKSNSLGQVVSHTPLANGTYYIELEDPKKMFVFDIIKTTLKGGMFQPIQIGAKSVVNKQPVEQDVSSVIKSKLFSN</sequence>
<feature type="transmembrane region" description="Helical" evidence="1">
    <location>
        <begin position="49"/>
        <end position="69"/>
    </location>
</feature>
<accession>A0A2H0BTY5</accession>
<evidence type="ECO:0000313" key="2">
    <source>
        <dbReference type="EMBL" id="PIP61091.1"/>
    </source>
</evidence>
<protein>
    <recommendedName>
        <fullName evidence="4">PrgI family protein</fullName>
    </recommendedName>
</protein>
<dbReference type="AlphaFoldDB" id="A0A2H0BTY5"/>
<dbReference type="Proteomes" id="UP000231246">
    <property type="component" value="Unassembled WGS sequence"/>
</dbReference>
<keyword evidence="1" id="KW-0472">Membrane</keyword>
<dbReference type="InterPro" id="IPR024414">
    <property type="entry name" value="Uncharacterised_PrgI"/>
</dbReference>
<name>A0A2H0BTY5_9BACT</name>
<keyword evidence="1" id="KW-1133">Transmembrane helix</keyword>
<evidence type="ECO:0008006" key="4">
    <source>
        <dbReference type="Google" id="ProtNLM"/>
    </source>
</evidence>
<gene>
    <name evidence="2" type="ORF">COW99_05705</name>
</gene>
<dbReference type="EMBL" id="PCTA01000034">
    <property type="protein sequence ID" value="PIP61091.1"/>
    <property type="molecule type" value="Genomic_DNA"/>
</dbReference>
<reference evidence="2 3" key="1">
    <citation type="submission" date="2017-09" db="EMBL/GenBank/DDBJ databases">
        <title>Depth-based differentiation of microbial function through sediment-hosted aquifers and enrichment of novel symbionts in the deep terrestrial subsurface.</title>
        <authorList>
            <person name="Probst A.J."/>
            <person name="Ladd B."/>
            <person name="Jarett J.K."/>
            <person name="Geller-Mcgrath D.E."/>
            <person name="Sieber C.M."/>
            <person name="Emerson J.B."/>
            <person name="Anantharaman K."/>
            <person name="Thomas B.C."/>
            <person name="Malmstrom R."/>
            <person name="Stieglmeier M."/>
            <person name="Klingl A."/>
            <person name="Woyke T."/>
            <person name="Ryan C.M."/>
            <person name="Banfield J.F."/>
        </authorList>
    </citation>
    <scope>NUCLEOTIDE SEQUENCE [LARGE SCALE GENOMIC DNA]</scope>
    <source>
        <strain evidence="2">CG22_combo_CG10-13_8_21_14_all_38_20</strain>
    </source>
</reference>